<dbReference type="EMBL" id="KZ678382">
    <property type="protein sequence ID" value="PSS00668.1"/>
    <property type="molecule type" value="Genomic_DNA"/>
</dbReference>
<evidence type="ECO:0000256" key="1">
    <source>
        <dbReference type="SAM" id="MobiDB-lite"/>
    </source>
</evidence>
<dbReference type="InParanoid" id="A0A2T3AJC9"/>
<accession>A0A2T3AJC9</accession>
<dbReference type="Proteomes" id="UP000241462">
    <property type="component" value="Unassembled WGS sequence"/>
</dbReference>
<protein>
    <submittedName>
        <fullName evidence="2">Uncharacterized protein</fullName>
    </submittedName>
</protein>
<feature type="region of interest" description="Disordered" evidence="1">
    <location>
        <begin position="18"/>
        <end position="37"/>
    </location>
</feature>
<evidence type="ECO:0000313" key="3">
    <source>
        <dbReference type="Proteomes" id="UP000241462"/>
    </source>
</evidence>
<gene>
    <name evidence="2" type="ORF">BD289DRAFT_18478</name>
</gene>
<name>A0A2T3AJC9_9PEZI</name>
<keyword evidence="3" id="KW-1185">Reference proteome</keyword>
<feature type="region of interest" description="Disordered" evidence="1">
    <location>
        <begin position="51"/>
        <end position="90"/>
    </location>
</feature>
<organism evidence="2 3">
    <name type="scientific">Coniella lustricola</name>
    <dbReference type="NCBI Taxonomy" id="2025994"/>
    <lineage>
        <taxon>Eukaryota</taxon>
        <taxon>Fungi</taxon>
        <taxon>Dikarya</taxon>
        <taxon>Ascomycota</taxon>
        <taxon>Pezizomycotina</taxon>
        <taxon>Sordariomycetes</taxon>
        <taxon>Sordariomycetidae</taxon>
        <taxon>Diaporthales</taxon>
        <taxon>Schizoparmaceae</taxon>
        <taxon>Coniella</taxon>
    </lineage>
</organism>
<reference evidence="2 3" key="1">
    <citation type="journal article" date="2018" name="Mycol. Prog.">
        <title>Coniella lustricola, a new species from submerged detritus.</title>
        <authorList>
            <person name="Raudabaugh D.B."/>
            <person name="Iturriaga T."/>
            <person name="Carver A."/>
            <person name="Mondo S."/>
            <person name="Pangilinan J."/>
            <person name="Lipzen A."/>
            <person name="He G."/>
            <person name="Amirebrahimi M."/>
            <person name="Grigoriev I.V."/>
            <person name="Miller A.N."/>
        </authorList>
    </citation>
    <scope>NUCLEOTIDE SEQUENCE [LARGE SCALE GENOMIC DNA]</scope>
    <source>
        <strain evidence="2 3">B22-T-1</strain>
    </source>
</reference>
<sequence length="202" mass="22646">MIWTGATTHVCVNTVHPRTSCTTSRHHDTTSSETSSSWGWLCGNFRVTRQPECSSSSSSSSRRKIQQNGPRKEQNRYRVATTTHAGHDRPTVCKDGKQARICAYTERSVSILRRSSRHFSTSSYTSRQSDKKPSLTSFYTLLQSSDGEWATTHAHSAILPETLMDSIVTEHKTAQGGNDSRQLQKVMISTPPAIYHLFAQRQ</sequence>
<dbReference type="AlphaFoldDB" id="A0A2T3AJC9"/>
<evidence type="ECO:0000313" key="2">
    <source>
        <dbReference type="EMBL" id="PSS00668.1"/>
    </source>
</evidence>
<proteinExistence type="predicted"/>